<keyword evidence="2" id="KW-1185">Reference proteome</keyword>
<protein>
    <submittedName>
        <fullName evidence="1">Uncharacterized protein</fullName>
    </submittedName>
</protein>
<sequence>MAIHQEPIDFIDIPAPQHSPNAYYRVVYGDVDWSEDNNFRRAIYVLMGYENGINYRRVAHVLTTPNEPNGLSDLDLVQTAIQKLKERNNVR</sequence>
<evidence type="ECO:0000313" key="1">
    <source>
        <dbReference type="EMBL" id="AXI09174.1"/>
    </source>
</evidence>
<organism evidence="1 2">
    <name type="scientific">Oceanobacillus zhaokaii</name>
    <dbReference type="NCBI Taxonomy" id="2052660"/>
    <lineage>
        <taxon>Bacteria</taxon>
        <taxon>Bacillati</taxon>
        <taxon>Bacillota</taxon>
        <taxon>Bacilli</taxon>
        <taxon>Bacillales</taxon>
        <taxon>Bacillaceae</taxon>
        <taxon>Oceanobacillus</taxon>
    </lineage>
</organism>
<evidence type="ECO:0000313" key="2">
    <source>
        <dbReference type="Proteomes" id="UP000253908"/>
    </source>
</evidence>
<reference evidence="2" key="1">
    <citation type="submission" date="2017-11" db="EMBL/GenBank/DDBJ databases">
        <authorList>
            <person name="Zhu W."/>
        </authorList>
    </citation>
    <scope>NUCLEOTIDE SEQUENCE [LARGE SCALE GENOMIC DNA]</scope>
    <source>
        <strain evidence="2">160</strain>
    </source>
</reference>
<name>A0A345PGP4_9BACI</name>
<dbReference type="EMBL" id="CP024848">
    <property type="protein sequence ID" value="AXI09174.1"/>
    <property type="molecule type" value="Genomic_DNA"/>
</dbReference>
<dbReference type="KEGG" id="ocn:CUC15_09650"/>
<dbReference type="AlphaFoldDB" id="A0A345PGP4"/>
<proteinExistence type="predicted"/>
<dbReference type="OrthoDB" id="2969508at2"/>
<gene>
    <name evidence="1" type="ORF">CUC15_09650</name>
</gene>
<accession>A0A345PGP4</accession>
<dbReference type="RefSeq" id="WP_114916467.1">
    <property type="nucleotide sequence ID" value="NZ_CP024848.1"/>
</dbReference>
<dbReference type="Proteomes" id="UP000253908">
    <property type="component" value="Chromosome"/>
</dbReference>